<dbReference type="Proteomes" id="UP000031668">
    <property type="component" value="Unassembled WGS sequence"/>
</dbReference>
<evidence type="ECO:0000313" key="1">
    <source>
        <dbReference type="EMBL" id="KII73874.1"/>
    </source>
</evidence>
<name>A0A0C2J7T5_THEKT</name>
<dbReference type="InterPro" id="IPR016024">
    <property type="entry name" value="ARM-type_fold"/>
</dbReference>
<comment type="caution">
    <text evidence="1">The sequence shown here is derived from an EMBL/GenBank/DDBJ whole genome shotgun (WGS) entry which is preliminary data.</text>
</comment>
<reference evidence="1 2" key="1">
    <citation type="journal article" date="2014" name="Genome Biol. Evol.">
        <title>The genome of the myxosporean Thelohanellus kitauei shows adaptations to nutrient acquisition within its fish host.</title>
        <authorList>
            <person name="Yang Y."/>
            <person name="Xiong J."/>
            <person name="Zhou Z."/>
            <person name="Huo F."/>
            <person name="Miao W."/>
            <person name="Ran C."/>
            <person name="Liu Y."/>
            <person name="Zhang J."/>
            <person name="Feng J."/>
            <person name="Wang M."/>
            <person name="Wang M."/>
            <person name="Wang L."/>
            <person name="Yao B."/>
        </authorList>
    </citation>
    <scope>NUCLEOTIDE SEQUENCE [LARGE SCALE GENOMIC DNA]</scope>
    <source>
        <strain evidence="1">Wuqing</strain>
    </source>
</reference>
<gene>
    <name evidence="1" type="ORF">RF11_10064</name>
</gene>
<organism evidence="1 2">
    <name type="scientific">Thelohanellus kitauei</name>
    <name type="common">Myxosporean</name>
    <dbReference type="NCBI Taxonomy" id="669202"/>
    <lineage>
        <taxon>Eukaryota</taxon>
        <taxon>Metazoa</taxon>
        <taxon>Cnidaria</taxon>
        <taxon>Myxozoa</taxon>
        <taxon>Myxosporea</taxon>
        <taxon>Bivalvulida</taxon>
        <taxon>Platysporina</taxon>
        <taxon>Myxobolidae</taxon>
        <taxon>Thelohanellus</taxon>
    </lineage>
</organism>
<sequence>MENSRNNQEVVLNLQGNEDSNNEVQQDGTKWMDKFEDSEKTLVSCYEILNSSIDDNVKLNSLKIIQNKTEYLKCPEDTFIIDLRDTMKQCLRVVFKLVSIRPYLNNALSIISSNQSDFSKIEACLFFISGMITDISVAEDFYDVLKLILTFRPDAYSILIKTSCTFLKDFYYHFPDYPNASGDSLVGFDSIFQWLARVPDPAVEINSSNEEFYKDDLSCMISDIEYTNNILVFCQEITDVQNLAQWMVDSISNNANNDDLVLLLESLVDFYSDTLLQVGSA</sequence>
<accession>A0A0C2J7T5</accession>
<keyword evidence="2" id="KW-1185">Reference proteome</keyword>
<protein>
    <submittedName>
        <fullName evidence="1">Uncharacterized protein</fullName>
    </submittedName>
</protein>
<dbReference type="SUPFAM" id="SSF48371">
    <property type="entry name" value="ARM repeat"/>
    <property type="match status" value="1"/>
</dbReference>
<proteinExistence type="predicted"/>
<dbReference type="EMBL" id="JWZT01000635">
    <property type="protein sequence ID" value="KII73874.1"/>
    <property type="molecule type" value="Genomic_DNA"/>
</dbReference>
<dbReference type="AlphaFoldDB" id="A0A0C2J7T5"/>
<evidence type="ECO:0000313" key="2">
    <source>
        <dbReference type="Proteomes" id="UP000031668"/>
    </source>
</evidence>